<sequence>MRMSDTVTVKNETETMKDLEAEVKDTTRVENLIKSENYGKILAEKNERCIDNNTDLQVNKIFSLVTNIKYSTYNYTFHMNLRILKG</sequence>
<proteinExistence type="predicted"/>
<accession>A0A8D0JZ96</accession>
<dbReference type="AlphaFoldDB" id="A0A8D0JZ96"/>
<reference evidence="1" key="1">
    <citation type="submission" date="2025-08" db="UniProtKB">
        <authorList>
            <consortium name="Ensembl"/>
        </authorList>
    </citation>
    <scope>IDENTIFICATION</scope>
</reference>
<dbReference type="Proteomes" id="UP000694726">
    <property type="component" value="Unplaced"/>
</dbReference>
<name>A0A8D0JZ96_PIG</name>
<dbReference type="Ensembl" id="ENSSSCT00015043732.1">
    <property type="protein sequence ID" value="ENSSSCP00015017264.1"/>
    <property type="gene ID" value="ENSSSCG00015033069.1"/>
</dbReference>
<evidence type="ECO:0000313" key="1">
    <source>
        <dbReference type="Ensembl" id="ENSSSCP00015017264.1"/>
    </source>
</evidence>
<protein>
    <submittedName>
        <fullName evidence="1">Uncharacterized protein</fullName>
    </submittedName>
</protein>
<evidence type="ECO:0000313" key="2">
    <source>
        <dbReference type="Proteomes" id="UP000694726"/>
    </source>
</evidence>
<organism evidence="1 2">
    <name type="scientific">Sus scrofa</name>
    <name type="common">Pig</name>
    <dbReference type="NCBI Taxonomy" id="9823"/>
    <lineage>
        <taxon>Eukaryota</taxon>
        <taxon>Metazoa</taxon>
        <taxon>Chordata</taxon>
        <taxon>Craniata</taxon>
        <taxon>Vertebrata</taxon>
        <taxon>Euteleostomi</taxon>
        <taxon>Mammalia</taxon>
        <taxon>Eutheria</taxon>
        <taxon>Laurasiatheria</taxon>
        <taxon>Artiodactyla</taxon>
        <taxon>Suina</taxon>
        <taxon>Suidae</taxon>
        <taxon>Sus</taxon>
    </lineage>
</organism>